<protein>
    <submittedName>
        <fullName evidence="1">Uncharacterized protein</fullName>
    </submittedName>
</protein>
<comment type="caution">
    <text evidence="1">The sequence shown here is derived from an EMBL/GenBank/DDBJ whole genome shotgun (WGS) entry which is preliminary data.</text>
</comment>
<name>A0A1Y1RY35_9SPIO</name>
<dbReference type="Proteomes" id="UP000192343">
    <property type="component" value="Unassembled WGS sequence"/>
</dbReference>
<evidence type="ECO:0000313" key="1">
    <source>
        <dbReference type="EMBL" id="ORC35371.1"/>
    </source>
</evidence>
<gene>
    <name evidence="1" type="ORF">B4O97_09355</name>
</gene>
<dbReference type="AlphaFoldDB" id="A0A1Y1RY35"/>
<dbReference type="STRING" id="1963862.B4O97_09355"/>
<dbReference type="EMBL" id="MWQY01000009">
    <property type="protein sequence ID" value="ORC35371.1"/>
    <property type="molecule type" value="Genomic_DNA"/>
</dbReference>
<accession>A0A1Y1RY35</accession>
<proteinExistence type="predicted"/>
<organism evidence="1 2">
    <name type="scientific">Marispirochaeta aestuarii</name>
    <dbReference type="NCBI Taxonomy" id="1963862"/>
    <lineage>
        <taxon>Bacteria</taxon>
        <taxon>Pseudomonadati</taxon>
        <taxon>Spirochaetota</taxon>
        <taxon>Spirochaetia</taxon>
        <taxon>Spirochaetales</taxon>
        <taxon>Spirochaetaceae</taxon>
        <taxon>Marispirochaeta</taxon>
    </lineage>
</organism>
<dbReference type="RefSeq" id="WP_083050308.1">
    <property type="nucleotide sequence ID" value="NZ_MWQY01000009.1"/>
</dbReference>
<reference evidence="1 2" key="1">
    <citation type="submission" date="2017-03" db="EMBL/GenBank/DDBJ databases">
        <title>Draft Genome sequence of Marispirochaeta sp. strain JC444.</title>
        <authorList>
            <person name="Shivani Y."/>
            <person name="Subhash Y."/>
            <person name="Sasikala C."/>
            <person name="Ramana C."/>
        </authorList>
    </citation>
    <scope>NUCLEOTIDE SEQUENCE [LARGE SCALE GENOMIC DNA]</scope>
    <source>
        <strain evidence="1 2">JC444</strain>
    </source>
</reference>
<sequence>MNISDRKGKWPTKFTFPKILTKREKDIIERGDEIVMGIEITSAIFMDEISGHDASLLGTAKSTREIMENC</sequence>
<evidence type="ECO:0000313" key="2">
    <source>
        <dbReference type="Proteomes" id="UP000192343"/>
    </source>
</evidence>
<keyword evidence="2" id="KW-1185">Reference proteome</keyword>